<feature type="compositionally biased region" description="Basic and acidic residues" evidence="1">
    <location>
        <begin position="9"/>
        <end position="18"/>
    </location>
</feature>
<reference evidence="2 3" key="1">
    <citation type="submission" date="2024-10" db="EMBL/GenBank/DDBJ databases">
        <title>Updated reference genomes for cyclostephanoid diatoms.</title>
        <authorList>
            <person name="Roberts W.R."/>
            <person name="Alverson A.J."/>
        </authorList>
    </citation>
    <scope>NUCLEOTIDE SEQUENCE [LARGE SCALE GENOMIC DNA]</scope>
    <source>
        <strain evidence="2 3">AJA228-03</strain>
    </source>
</reference>
<protein>
    <recommendedName>
        <fullName evidence="4">Myb-like domain-containing protein</fullName>
    </recommendedName>
</protein>
<feature type="region of interest" description="Disordered" evidence="1">
    <location>
        <begin position="63"/>
        <end position="84"/>
    </location>
</feature>
<keyword evidence="3" id="KW-1185">Reference proteome</keyword>
<proteinExistence type="predicted"/>
<dbReference type="InterPro" id="IPR001005">
    <property type="entry name" value="SANT/Myb"/>
</dbReference>
<dbReference type="Proteomes" id="UP001530377">
    <property type="component" value="Unassembled WGS sequence"/>
</dbReference>
<dbReference type="CDD" id="cd00167">
    <property type="entry name" value="SANT"/>
    <property type="match status" value="1"/>
</dbReference>
<sequence>MEGQLSWGDRSHGRDRWLKRSPSTSNGAATKSGSKNARRSLSRVYVEIPEYYRTAPSRTSDFAIADDEKNAGGVDGGRDGLDDPPRIINKVAEGAMSSGENSRVHRHSGLKYPPEGAFNEQTKGGKRGVVLFDKKYLSREHPKSAWHLKFTSALERHGSSPGAWKDMASELNSTERDVKVYAYSYFKALVQDKDEKSRAGLLLMNGYQSRGGRNSAINDDTAWSFQELVLLDSLLLKFCTDLTCLSEIDGDCNTDQRCPSLLRQTTVWEKIASQLPGKTARECKKEGISRLLTICNVQQNTKETGGGATVISAPS</sequence>
<evidence type="ECO:0000256" key="1">
    <source>
        <dbReference type="SAM" id="MobiDB-lite"/>
    </source>
</evidence>
<name>A0ABD3RZD4_9STRA</name>
<comment type="caution">
    <text evidence="2">The sequence shown here is derived from an EMBL/GenBank/DDBJ whole genome shotgun (WGS) entry which is preliminary data.</text>
</comment>
<evidence type="ECO:0000313" key="2">
    <source>
        <dbReference type="EMBL" id="KAL3817604.1"/>
    </source>
</evidence>
<dbReference type="Gene3D" id="1.10.10.60">
    <property type="entry name" value="Homeodomain-like"/>
    <property type="match status" value="1"/>
</dbReference>
<feature type="region of interest" description="Disordered" evidence="1">
    <location>
        <begin position="1"/>
        <end position="40"/>
    </location>
</feature>
<feature type="compositionally biased region" description="Polar residues" evidence="1">
    <location>
        <begin position="21"/>
        <end position="35"/>
    </location>
</feature>
<evidence type="ECO:0000313" key="3">
    <source>
        <dbReference type="Proteomes" id="UP001530377"/>
    </source>
</evidence>
<evidence type="ECO:0008006" key="4">
    <source>
        <dbReference type="Google" id="ProtNLM"/>
    </source>
</evidence>
<dbReference type="AlphaFoldDB" id="A0ABD3RZD4"/>
<feature type="compositionally biased region" description="Basic and acidic residues" evidence="1">
    <location>
        <begin position="66"/>
        <end position="84"/>
    </location>
</feature>
<organism evidence="2 3">
    <name type="scientific">Cyclostephanos tholiformis</name>
    <dbReference type="NCBI Taxonomy" id="382380"/>
    <lineage>
        <taxon>Eukaryota</taxon>
        <taxon>Sar</taxon>
        <taxon>Stramenopiles</taxon>
        <taxon>Ochrophyta</taxon>
        <taxon>Bacillariophyta</taxon>
        <taxon>Coscinodiscophyceae</taxon>
        <taxon>Thalassiosirophycidae</taxon>
        <taxon>Stephanodiscales</taxon>
        <taxon>Stephanodiscaceae</taxon>
        <taxon>Cyclostephanos</taxon>
    </lineage>
</organism>
<accession>A0ABD3RZD4</accession>
<gene>
    <name evidence="2" type="ORF">ACHAXA_006493</name>
</gene>
<dbReference type="EMBL" id="JALLPB020000099">
    <property type="protein sequence ID" value="KAL3817604.1"/>
    <property type="molecule type" value="Genomic_DNA"/>
</dbReference>